<name>A0A917R3E2_9ACTN</name>
<dbReference type="EMBL" id="BMNT01000016">
    <property type="protein sequence ID" value="GGK87917.1"/>
    <property type="molecule type" value="Genomic_DNA"/>
</dbReference>
<feature type="region of interest" description="Disordered" evidence="1">
    <location>
        <begin position="1"/>
        <end position="33"/>
    </location>
</feature>
<dbReference type="Proteomes" id="UP000645217">
    <property type="component" value="Unassembled WGS sequence"/>
</dbReference>
<evidence type="ECO:0000313" key="2">
    <source>
        <dbReference type="EMBL" id="GGK87917.1"/>
    </source>
</evidence>
<evidence type="ECO:0000256" key="1">
    <source>
        <dbReference type="SAM" id="MobiDB-lite"/>
    </source>
</evidence>
<protein>
    <submittedName>
        <fullName evidence="2">Uncharacterized protein</fullName>
    </submittedName>
</protein>
<comment type="caution">
    <text evidence="2">The sequence shown here is derived from an EMBL/GenBank/DDBJ whole genome shotgun (WGS) entry which is preliminary data.</text>
</comment>
<sequence>MIDPPQKAAGIRRPHAPRPPPTGPAGVDDPDHDRAVTVVHVMAAALVSLQVNGLVTGPRVSGEGSIQK</sequence>
<dbReference type="AlphaFoldDB" id="A0A917R3E2"/>
<organism evidence="2 3">
    <name type="scientific">Sphaerisporangium melleum</name>
    <dbReference type="NCBI Taxonomy" id="321316"/>
    <lineage>
        <taxon>Bacteria</taxon>
        <taxon>Bacillati</taxon>
        <taxon>Actinomycetota</taxon>
        <taxon>Actinomycetes</taxon>
        <taxon>Streptosporangiales</taxon>
        <taxon>Streptosporangiaceae</taxon>
        <taxon>Sphaerisporangium</taxon>
    </lineage>
</organism>
<evidence type="ECO:0000313" key="3">
    <source>
        <dbReference type="Proteomes" id="UP000645217"/>
    </source>
</evidence>
<gene>
    <name evidence="2" type="ORF">GCM10007964_33040</name>
</gene>
<reference evidence="2" key="1">
    <citation type="journal article" date="2014" name="Int. J. Syst. Evol. Microbiol.">
        <title>Complete genome sequence of Corynebacterium casei LMG S-19264T (=DSM 44701T), isolated from a smear-ripened cheese.</title>
        <authorList>
            <consortium name="US DOE Joint Genome Institute (JGI-PGF)"/>
            <person name="Walter F."/>
            <person name="Albersmeier A."/>
            <person name="Kalinowski J."/>
            <person name="Ruckert C."/>
        </authorList>
    </citation>
    <scope>NUCLEOTIDE SEQUENCE</scope>
    <source>
        <strain evidence="2">JCM 13064</strain>
    </source>
</reference>
<proteinExistence type="predicted"/>
<keyword evidence="3" id="KW-1185">Reference proteome</keyword>
<accession>A0A917R3E2</accession>
<reference evidence="2" key="2">
    <citation type="submission" date="2020-09" db="EMBL/GenBank/DDBJ databases">
        <authorList>
            <person name="Sun Q."/>
            <person name="Ohkuma M."/>
        </authorList>
    </citation>
    <scope>NUCLEOTIDE SEQUENCE</scope>
    <source>
        <strain evidence="2">JCM 13064</strain>
    </source>
</reference>